<evidence type="ECO:0000256" key="1">
    <source>
        <dbReference type="SAM" id="MobiDB-lite"/>
    </source>
</evidence>
<proteinExistence type="predicted"/>
<evidence type="ECO:0000313" key="3">
    <source>
        <dbReference type="Proteomes" id="UP001501000"/>
    </source>
</evidence>
<gene>
    <name evidence="2" type="ORF">GCM10022244_50660</name>
</gene>
<name>A0ABP7N6X1_9ACTN</name>
<keyword evidence="3" id="KW-1185">Reference proteome</keyword>
<reference evidence="3" key="1">
    <citation type="journal article" date="2019" name="Int. J. Syst. Evol. Microbiol.">
        <title>The Global Catalogue of Microorganisms (GCM) 10K type strain sequencing project: providing services to taxonomists for standard genome sequencing and annotation.</title>
        <authorList>
            <consortium name="The Broad Institute Genomics Platform"/>
            <consortium name="The Broad Institute Genome Sequencing Center for Infectious Disease"/>
            <person name="Wu L."/>
            <person name="Ma J."/>
        </authorList>
    </citation>
    <scope>NUCLEOTIDE SEQUENCE [LARGE SCALE GENOMIC DNA]</scope>
    <source>
        <strain evidence="3">JCM 16956</strain>
    </source>
</reference>
<organism evidence="2 3">
    <name type="scientific">Streptomyces gulbargensis</name>
    <dbReference type="NCBI Taxonomy" id="364901"/>
    <lineage>
        <taxon>Bacteria</taxon>
        <taxon>Bacillati</taxon>
        <taxon>Actinomycetota</taxon>
        <taxon>Actinomycetes</taxon>
        <taxon>Kitasatosporales</taxon>
        <taxon>Streptomycetaceae</taxon>
        <taxon>Streptomyces</taxon>
    </lineage>
</organism>
<dbReference type="Proteomes" id="UP001501000">
    <property type="component" value="Unassembled WGS sequence"/>
</dbReference>
<protein>
    <submittedName>
        <fullName evidence="2">Uncharacterized protein</fullName>
    </submittedName>
</protein>
<sequence>MSDAKPEAVPGGGAGTSEDAGRDPAPGVDPGRDPEGRQAPGADRSHDDAAPAAGTAAHADPAPGPARAPESVPDGAAGPRTGGEPLGVPREPTGYAAVDAHLERLAEVDLLPADRHLAVYEDVHRGLRAELTSLDAHPAPRPHDNRS</sequence>
<comment type="caution">
    <text evidence="2">The sequence shown here is derived from an EMBL/GenBank/DDBJ whole genome shotgun (WGS) entry which is preliminary data.</text>
</comment>
<dbReference type="EMBL" id="BAABAJ010000023">
    <property type="protein sequence ID" value="GAA3936047.1"/>
    <property type="molecule type" value="Genomic_DNA"/>
</dbReference>
<feature type="region of interest" description="Disordered" evidence="1">
    <location>
        <begin position="1"/>
        <end position="94"/>
    </location>
</feature>
<evidence type="ECO:0000313" key="2">
    <source>
        <dbReference type="EMBL" id="GAA3936047.1"/>
    </source>
</evidence>
<feature type="compositionally biased region" description="Low complexity" evidence="1">
    <location>
        <begin position="50"/>
        <end position="69"/>
    </location>
</feature>
<accession>A0ABP7N6X1</accession>